<evidence type="ECO:0000256" key="2">
    <source>
        <dbReference type="ARBA" id="ARBA00014286"/>
    </source>
</evidence>
<protein>
    <recommendedName>
        <fullName evidence="2">Altered inheritance of mitochondria protein 6</fullName>
    </recommendedName>
</protein>
<evidence type="ECO:0000313" key="4">
    <source>
        <dbReference type="Proteomes" id="UP000243876"/>
    </source>
</evidence>
<sequence length="308" mass="35171">MEPNYDPYPGGTEAAELRMPAGFSRNIPERRIHSHNDYWRDTPVYTALSHGVLSIEADVWLNPKDQVLYVSHNVASLTRARTFRKLYIDQLVDVLQRANPQDAEYDFFSETNYYSPGNVAEERRPWTRLVISESALASCKKTRGNETYHAVLRELEPLRKRNWLTSWNGTHVSPVTVLLTGNGINPDVRTQVAPQTHRDVFLDAPLLCLDEAWTGTDGRTYRWNSTLAPMSSTSYSSATSWTGRQPISASEHAALEALIRNVQGRGFKTRFWSTPRWPTFVRDRVWRTLYELGTDYLDADDIEAAAAF</sequence>
<dbReference type="PANTHER" id="PTHR31571:SF1">
    <property type="entry name" value="ALTERED INHERITANCE OF MITOCHONDRIA PROTEIN 6"/>
    <property type="match status" value="1"/>
</dbReference>
<dbReference type="OrthoDB" id="4153866at2759"/>
<keyword evidence="4" id="KW-1185">Reference proteome</keyword>
<name>A0A0D6ERG6_SPOSA</name>
<reference evidence="4" key="1">
    <citation type="submission" date="2015-02" db="EMBL/GenBank/DDBJ databases">
        <authorList>
            <person name="Gon?alves P."/>
        </authorList>
    </citation>
    <scope>NUCLEOTIDE SEQUENCE [LARGE SCALE GENOMIC DNA]</scope>
</reference>
<dbReference type="AlphaFoldDB" id="A0A0D6ERG6"/>
<dbReference type="SUPFAM" id="SSF51695">
    <property type="entry name" value="PLC-like phosphodiesterases"/>
    <property type="match status" value="1"/>
</dbReference>
<organism evidence="3 4">
    <name type="scientific">Sporidiobolus salmonicolor</name>
    <name type="common">Yeast-like fungus</name>
    <name type="synonym">Sporobolomyces salmonicolor</name>
    <dbReference type="NCBI Taxonomy" id="5005"/>
    <lineage>
        <taxon>Eukaryota</taxon>
        <taxon>Fungi</taxon>
        <taxon>Dikarya</taxon>
        <taxon>Basidiomycota</taxon>
        <taxon>Pucciniomycotina</taxon>
        <taxon>Microbotryomycetes</taxon>
        <taxon>Sporidiobolales</taxon>
        <taxon>Sporidiobolaceae</taxon>
        <taxon>Sporobolomyces</taxon>
    </lineage>
</organism>
<accession>A0A0D6ERG6</accession>
<dbReference type="Proteomes" id="UP000243876">
    <property type="component" value="Unassembled WGS sequence"/>
</dbReference>
<dbReference type="GO" id="GO:0008081">
    <property type="term" value="F:phosphoric diester hydrolase activity"/>
    <property type="evidence" value="ECO:0007669"/>
    <property type="project" value="InterPro"/>
</dbReference>
<dbReference type="EMBL" id="CENE01000029">
    <property type="protein sequence ID" value="CEQ42554.1"/>
    <property type="molecule type" value="Genomic_DNA"/>
</dbReference>
<proteinExistence type="inferred from homology"/>
<dbReference type="PANTHER" id="PTHR31571">
    <property type="entry name" value="ALTERED INHERITANCE OF MITOCHONDRIA PROTEIN 6"/>
    <property type="match status" value="1"/>
</dbReference>
<gene>
    <name evidence="3" type="primary">SPOSA6832_04391</name>
</gene>
<dbReference type="InterPro" id="IPR051236">
    <property type="entry name" value="HAT_RTT109-like"/>
</dbReference>
<dbReference type="InterPro" id="IPR017946">
    <property type="entry name" value="PLC-like_Pdiesterase_TIM-brl"/>
</dbReference>
<dbReference type="GO" id="GO:0006629">
    <property type="term" value="P:lipid metabolic process"/>
    <property type="evidence" value="ECO:0007669"/>
    <property type="project" value="InterPro"/>
</dbReference>
<comment type="similarity">
    <text evidence="1">Belongs to the AIM6 family.</text>
</comment>
<feature type="non-terminal residue" evidence="3">
    <location>
        <position position="308"/>
    </location>
</feature>
<evidence type="ECO:0000256" key="1">
    <source>
        <dbReference type="ARBA" id="ARBA00008858"/>
    </source>
</evidence>
<evidence type="ECO:0000313" key="3">
    <source>
        <dbReference type="EMBL" id="CEQ42554.1"/>
    </source>
</evidence>
<feature type="non-terminal residue" evidence="3">
    <location>
        <position position="1"/>
    </location>
</feature>